<dbReference type="PANTHER" id="PTHR33238">
    <property type="entry name" value="IRON (METAL) DEPENDENT REPRESSOR, DTXR FAMILY"/>
    <property type="match status" value="1"/>
</dbReference>
<keyword evidence="4" id="KW-0804">Transcription</keyword>
<dbReference type="GO" id="GO:0003677">
    <property type="term" value="F:DNA binding"/>
    <property type="evidence" value="ECO:0007669"/>
    <property type="project" value="UniProtKB-KW"/>
</dbReference>
<dbReference type="InterPro" id="IPR036421">
    <property type="entry name" value="Fe_dep_repressor_sf"/>
</dbReference>
<dbReference type="PROSITE" id="PS50944">
    <property type="entry name" value="HTH_DTXR"/>
    <property type="match status" value="1"/>
</dbReference>
<keyword evidence="2" id="KW-0805">Transcription regulation</keyword>
<evidence type="ECO:0000256" key="4">
    <source>
        <dbReference type="ARBA" id="ARBA00023163"/>
    </source>
</evidence>
<dbReference type="AlphaFoldDB" id="A0A9D0YSR9"/>
<dbReference type="InterPro" id="IPR036388">
    <property type="entry name" value="WH-like_DNA-bd_sf"/>
</dbReference>
<dbReference type="GO" id="GO:0046983">
    <property type="term" value="F:protein dimerization activity"/>
    <property type="evidence" value="ECO:0007669"/>
    <property type="project" value="InterPro"/>
</dbReference>
<dbReference type="InterPro" id="IPR036390">
    <property type="entry name" value="WH_DNA-bd_sf"/>
</dbReference>
<dbReference type="GO" id="GO:0046914">
    <property type="term" value="F:transition metal ion binding"/>
    <property type="evidence" value="ECO:0007669"/>
    <property type="project" value="InterPro"/>
</dbReference>
<dbReference type="SUPFAM" id="SSF47979">
    <property type="entry name" value="Iron-dependent repressor protein, dimerization domain"/>
    <property type="match status" value="1"/>
</dbReference>
<dbReference type="SUPFAM" id="SSF46785">
    <property type="entry name" value="Winged helix' DNA-binding domain"/>
    <property type="match status" value="1"/>
</dbReference>
<dbReference type="SMART" id="SM00529">
    <property type="entry name" value="HTH_DTXR"/>
    <property type="match status" value="1"/>
</dbReference>
<comment type="caution">
    <text evidence="6">The sequence shown here is derived from an EMBL/GenBank/DDBJ whole genome shotgun (WGS) entry which is preliminary data.</text>
</comment>
<accession>A0A9D0YSR9</accession>
<proteinExistence type="inferred from homology"/>
<evidence type="ECO:0000256" key="1">
    <source>
        <dbReference type="ARBA" id="ARBA00007871"/>
    </source>
</evidence>
<dbReference type="InterPro" id="IPR001367">
    <property type="entry name" value="Fe_dep_repressor"/>
</dbReference>
<dbReference type="Gene3D" id="1.10.60.10">
    <property type="entry name" value="Iron dependent repressor, metal binding and dimerisation domain"/>
    <property type="match status" value="1"/>
</dbReference>
<dbReference type="InterPro" id="IPR022687">
    <property type="entry name" value="HTH_DTXR"/>
</dbReference>
<feature type="domain" description="HTH dtxR-type" evidence="5">
    <location>
        <begin position="1"/>
        <end position="63"/>
    </location>
</feature>
<reference evidence="6" key="2">
    <citation type="journal article" date="2021" name="PeerJ">
        <title>Extensive microbial diversity within the chicken gut microbiome revealed by metagenomics and culture.</title>
        <authorList>
            <person name="Gilroy R."/>
            <person name="Ravi A."/>
            <person name="Getino M."/>
            <person name="Pursley I."/>
            <person name="Horton D.L."/>
            <person name="Alikhan N.F."/>
            <person name="Baker D."/>
            <person name="Gharbi K."/>
            <person name="Hall N."/>
            <person name="Watson M."/>
            <person name="Adriaenssens E.M."/>
            <person name="Foster-Nyarko E."/>
            <person name="Jarju S."/>
            <person name="Secka A."/>
            <person name="Antonio M."/>
            <person name="Oren A."/>
            <person name="Chaudhuri R.R."/>
            <person name="La Ragione R."/>
            <person name="Hildebrand F."/>
            <person name="Pallen M.J."/>
        </authorList>
    </citation>
    <scope>NUCLEOTIDE SEQUENCE</scope>
    <source>
        <strain evidence="6">ChiGjej2B2-12916</strain>
    </source>
</reference>
<dbReference type="EMBL" id="DVFO01000034">
    <property type="protein sequence ID" value="HIQ60661.1"/>
    <property type="molecule type" value="Genomic_DNA"/>
</dbReference>
<dbReference type="InterPro" id="IPR022689">
    <property type="entry name" value="Iron_dep_repressor"/>
</dbReference>
<reference evidence="6" key="1">
    <citation type="submission" date="2020-10" db="EMBL/GenBank/DDBJ databases">
        <authorList>
            <person name="Gilroy R."/>
        </authorList>
    </citation>
    <scope>NUCLEOTIDE SEQUENCE</scope>
    <source>
        <strain evidence="6">ChiGjej2B2-12916</strain>
    </source>
</reference>
<dbReference type="Pfam" id="PF01325">
    <property type="entry name" value="Fe_dep_repress"/>
    <property type="match status" value="1"/>
</dbReference>
<evidence type="ECO:0000256" key="3">
    <source>
        <dbReference type="ARBA" id="ARBA00023125"/>
    </source>
</evidence>
<evidence type="ECO:0000256" key="2">
    <source>
        <dbReference type="ARBA" id="ARBA00023015"/>
    </source>
</evidence>
<protein>
    <submittedName>
        <fullName evidence="6">Metal-dependent transcriptional regulator</fullName>
    </submittedName>
</protein>
<dbReference type="Gene3D" id="1.10.10.10">
    <property type="entry name" value="Winged helix-like DNA-binding domain superfamily/Winged helix DNA-binding domain"/>
    <property type="match status" value="1"/>
</dbReference>
<dbReference type="GO" id="GO:0003700">
    <property type="term" value="F:DNA-binding transcription factor activity"/>
    <property type="evidence" value="ECO:0007669"/>
    <property type="project" value="InterPro"/>
</dbReference>
<evidence type="ECO:0000259" key="5">
    <source>
        <dbReference type="PROSITE" id="PS50944"/>
    </source>
</evidence>
<organism evidence="6 7">
    <name type="scientific">Candidatus Enterenecus faecium</name>
    <dbReference type="NCBI Taxonomy" id="2840780"/>
    <lineage>
        <taxon>Bacteria</taxon>
        <taxon>Bacillati</taxon>
        <taxon>Bacillota</taxon>
        <taxon>Clostridia</taxon>
        <taxon>Eubacteriales</taxon>
        <taxon>Candidatus Enterenecus</taxon>
    </lineage>
</organism>
<dbReference type="PANTHER" id="PTHR33238:SF7">
    <property type="entry name" value="IRON-DEPENDENT TRANSCRIPTIONAL REGULATOR"/>
    <property type="match status" value="1"/>
</dbReference>
<dbReference type="InterPro" id="IPR050536">
    <property type="entry name" value="DtxR_MntR_Metal-Reg"/>
</dbReference>
<gene>
    <name evidence="6" type="ORF">IAD31_03575</name>
</gene>
<sequence length="125" mass="13983">MEIHASAENYLEAILALSEKGPVRSIDVAQHLGFSKPSVSRAMSLLRDNGYVVMDENSFLVLTPAGQEIAETIYERHKLLSQWLTWLGVPPDIAAEDACKIEHDLSPESFQALKDHIAQHQDKMQ</sequence>
<keyword evidence="3" id="KW-0238">DNA-binding</keyword>
<comment type="similarity">
    <text evidence="1">Belongs to the DtxR/MntR family.</text>
</comment>
<dbReference type="Pfam" id="PF02742">
    <property type="entry name" value="Fe_dep_repr_C"/>
    <property type="match status" value="1"/>
</dbReference>
<evidence type="ECO:0000313" key="6">
    <source>
        <dbReference type="EMBL" id="HIQ60661.1"/>
    </source>
</evidence>
<name>A0A9D0YSR9_9FIRM</name>
<dbReference type="Proteomes" id="UP000886879">
    <property type="component" value="Unassembled WGS sequence"/>
</dbReference>
<evidence type="ECO:0000313" key="7">
    <source>
        <dbReference type="Proteomes" id="UP000886879"/>
    </source>
</evidence>